<dbReference type="SUPFAM" id="SSF46785">
    <property type="entry name" value="Winged helix' DNA-binding domain"/>
    <property type="match status" value="1"/>
</dbReference>
<evidence type="ECO:0000256" key="10">
    <source>
        <dbReference type="SAM" id="Coils"/>
    </source>
</evidence>
<feature type="coiled-coil region" evidence="10">
    <location>
        <begin position="138"/>
        <end position="165"/>
    </location>
</feature>
<dbReference type="FunFam" id="1.10.10.10:FF:000037">
    <property type="entry name" value="Heat stress transcription factor B-4"/>
    <property type="match status" value="1"/>
</dbReference>
<dbReference type="GO" id="GO:0043565">
    <property type="term" value="F:sequence-specific DNA binding"/>
    <property type="evidence" value="ECO:0007669"/>
    <property type="project" value="InterPro"/>
</dbReference>
<evidence type="ECO:0000256" key="7">
    <source>
        <dbReference type="ARBA" id="ARBA00023163"/>
    </source>
</evidence>
<dbReference type="GO" id="GO:0003700">
    <property type="term" value="F:DNA-binding transcription factor activity"/>
    <property type="evidence" value="ECO:0000318"/>
    <property type="project" value="GO_Central"/>
</dbReference>
<dbReference type="GO" id="GO:0034605">
    <property type="term" value="P:cellular response to heat"/>
    <property type="evidence" value="ECO:0000318"/>
    <property type="project" value="GO_Central"/>
</dbReference>
<dbReference type="Proteomes" id="UP000235145">
    <property type="component" value="Unassembled WGS sequence"/>
</dbReference>
<dbReference type="AlphaFoldDB" id="A0A9R1UZK2"/>
<evidence type="ECO:0000313" key="12">
    <source>
        <dbReference type="EMBL" id="KAJ0195663.1"/>
    </source>
</evidence>
<evidence type="ECO:0000256" key="8">
    <source>
        <dbReference type="ARBA" id="ARBA00023242"/>
    </source>
</evidence>
<keyword evidence="3" id="KW-0597">Phosphoprotein</keyword>
<feature type="domain" description="HSF-type DNA-binding" evidence="11">
    <location>
        <begin position="38"/>
        <end position="130"/>
    </location>
</feature>
<evidence type="ECO:0000256" key="6">
    <source>
        <dbReference type="ARBA" id="ARBA00023125"/>
    </source>
</evidence>
<evidence type="ECO:0000256" key="3">
    <source>
        <dbReference type="ARBA" id="ARBA00022553"/>
    </source>
</evidence>
<dbReference type="Gene3D" id="1.10.10.10">
    <property type="entry name" value="Winged helix-like DNA-binding domain superfamily/Winged helix DNA-binding domain"/>
    <property type="match status" value="1"/>
</dbReference>
<dbReference type="SMART" id="SM00415">
    <property type="entry name" value="HSF"/>
    <property type="match status" value="1"/>
</dbReference>
<comment type="similarity">
    <text evidence="9">Belongs to the HSF family.</text>
</comment>
<evidence type="ECO:0000256" key="2">
    <source>
        <dbReference type="ARBA" id="ARBA00011233"/>
    </source>
</evidence>
<evidence type="ECO:0000313" key="13">
    <source>
        <dbReference type="Proteomes" id="UP000235145"/>
    </source>
</evidence>
<dbReference type="PANTHER" id="PTHR10015">
    <property type="entry name" value="HEAT SHOCK TRANSCRIPTION FACTOR"/>
    <property type="match status" value="1"/>
</dbReference>
<keyword evidence="5" id="KW-0346">Stress response</keyword>
<keyword evidence="10" id="KW-0175">Coiled coil</keyword>
<evidence type="ECO:0000256" key="4">
    <source>
        <dbReference type="ARBA" id="ARBA00023015"/>
    </source>
</evidence>
<proteinExistence type="inferred from homology"/>
<dbReference type="PRINTS" id="PR00056">
    <property type="entry name" value="HSFDOMAIN"/>
</dbReference>
<keyword evidence="6" id="KW-0238">DNA-binding</keyword>
<keyword evidence="13" id="KW-1185">Reference proteome</keyword>
<dbReference type="InterPro" id="IPR036390">
    <property type="entry name" value="WH_DNA-bd_sf"/>
</dbReference>
<sequence>MEILPMEHVEVEEIEIVSDISEGYSNSREPIRGVRNGSLPPFVTKLYDMVSNKTTNSTISWVGATSFVILNEQNFINNLLPKMSKSNKFDSFISQLNIYGFKKISWDRREYAHDWFQKGKRHLLRNIKRRKKGNTSMVDKMTLEIKNLQHKSNELRLELSKFKEYIDNTMSGQKRIIQEMENMIKSTFGECPHVCCAHTSNEPDNNNKSLFTMFENECLGQRSFTQSLVIEVENEHPKNT</sequence>
<evidence type="ECO:0000256" key="5">
    <source>
        <dbReference type="ARBA" id="ARBA00023016"/>
    </source>
</evidence>
<comment type="subunit">
    <text evidence="2">Homotrimer.</text>
</comment>
<organism evidence="12 13">
    <name type="scientific">Lactuca sativa</name>
    <name type="common">Garden lettuce</name>
    <dbReference type="NCBI Taxonomy" id="4236"/>
    <lineage>
        <taxon>Eukaryota</taxon>
        <taxon>Viridiplantae</taxon>
        <taxon>Streptophyta</taxon>
        <taxon>Embryophyta</taxon>
        <taxon>Tracheophyta</taxon>
        <taxon>Spermatophyta</taxon>
        <taxon>Magnoliopsida</taxon>
        <taxon>eudicotyledons</taxon>
        <taxon>Gunneridae</taxon>
        <taxon>Pentapetalae</taxon>
        <taxon>asterids</taxon>
        <taxon>campanulids</taxon>
        <taxon>Asterales</taxon>
        <taxon>Asteraceae</taxon>
        <taxon>Cichorioideae</taxon>
        <taxon>Cichorieae</taxon>
        <taxon>Lactucinae</taxon>
        <taxon>Lactuca</taxon>
    </lineage>
</organism>
<dbReference type="Pfam" id="PF00447">
    <property type="entry name" value="HSF_DNA-bind"/>
    <property type="match status" value="1"/>
</dbReference>
<dbReference type="EMBL" id="NBSK02000007">
    <property type="protein sequence ID" value="KAJ0195663.1"/>
    <property type="molecule type" value="Genomic_DNA"/>
</dbReference>
<gene>
    <name evidence="12" type="ORF">LSAT_V11C700350350</name>
</gene>
<evidence type="ECO:0000256" key="1">
    <source>
        <dbReference type="ARBA" id="ARBA00004123"/>
    </source>
</evidence>
<accession>A0A9R1UZK2</accession>
<dbReference type="GO" id="GO:0005634">
    <property type="term" value="C:nucleus"/>
    <property type="evidence" value="ECO:0000318"/>
    <property type="project" value="GO_Central"/>
</dbReference>
<comment type="caution">
    <text evidence="12">The sequence shown here is derived from an EMBL/GenBank/DDBJ whole genome shotgun (WGS) entry which is preliminary data.</text>
</comment>
<dbReference type="InterPro" id="IPR036388">
    <property type="entry name" value="WH-like_DNA-bd_sf"/>
</dbReference>
<evidence type="ECO:0000256" key="9">
    <source>
        <dbReference type="RuleBase" id="RU004020"/>
    </source>
</evidence>
<name>A0A9R1UZK2_LACSA</name>
<reference evidence="12 13" key="1">
    <citation type="journal article" date="2017" name="Nat. Commun.">
        <title>Genome assembly with in vitro proximity ligation data and whole-genome triplication in lettuce.</title>
        <authorList>
            <person name="Reyes-Chin-Wo S."/>
            <person name="Wang Z."/>
            <person name="Yang X."/>
            <person name="Kozik A."/>
            <person name="Arikit S."/>
            <person name="Song C."/>
            <person name="Xia L."/>
            <person name="Froenicke L."/>
            <person name="Lavelle D.O."/>
            <person name="Truco M.J."/>
            <person name="Xia R."/>
            <person name="Zhu S."/>
            <person name="Xu C."/>
            <person name="Xu H."/>
            <person name="Xu X."/>
            <person name="Cox K."/>
            <person name="Korf I."/>
            <person name="Meyers B.C."/>
            <person name="Michelmore R.W."/>
        </authorList>
    </citation>
    <scope>NUCLEOTIDE SEQUENCE [LARGE SCALE GENOMIC DNA]</scope>
    <source>
        <strain evidence="13">cv. Salinas</strain>
        <tissue evidence="12">Seedlings</tissue>
    </source>
</reference>
<protein>
    <recommendedName>
        <fullName evidence="11">HSF-type DNA-binding domain-containing protein</fullName>
    </recommendedName>
</protein>
<keyword evidence="8" id="KW-0539">Nucleus</keyword>
<evidence type="ECO:0000259" key="11">
    <source>
        <dbReference type="SMART" id="SM00415"/>
    </source>
</evidence>
<comment type="subcellular location">
    <subcellularLocation>
        <location evidence="1">Nucleus</location>
    </subcellularLocation>
</comment>
<dbReference type="PANTHER" id="PTHR10015:SF456">
    <property type="entry name" value="E2F_DP FAMILY WINGED-HELIX DNA-BINDING DOMAIN-CONTAINING PROTEIN-RELATED"/>
    <property type="match status" value="1"/>
</dbReference>
<keyword evidence="7" id="KW-0804">Transcription</keyword>
<keyword evidence="4" id="KW-0805">Transcription regulation</keyword>
<dbReference type="InterPro" id="IPR000232">
    <property type="entry name" value="HSF_DNA-bd"/>
</dbReference>